<evidence type="ECO:0000313" key="3">
    <source>
        <dbReference type="Proteomes" id="UP000240042"/>
    </source>
</evidence>
<dbReference type="OrthoDB" id="9112061at2"/>
<accession>A0A1I1F8F0</accession>
<organism evidence="2 3">
    <name type="scientific">Brevinema andersonii</name>
    <dbReference type="NCBI Taxonomy" id="34097"/>
    <lineage>
        <taxon>Bacteria</taxon>
        <taxon>Pseudomonadati</taxon>
        <taxon>Spirochaetota</taxon>
        <taxon>Spirochaetia</taxon>
        <taxon>Brevinematales</taxon>
        <taxon>Brevinemataceae</taxon>
        <taxon>Brevinema</taxon>
    </lineage>
</organism>
<dbReference type="Proteomes" id="UP000240042">
    <property type="component" value="Unassembled WGS sequence"/>
</dbReference>
<reference evidence="3" key="1">
    <citation type="submission" date="2016-10" db="EMBL/GenBank/DDBJ databases">
        <authorList>
            <person name="Varghese N."/>
            <person name="Submissions S."/>
        </authorList>
    </citation>
    <scope>NUCLEOTIDE SEQUENCE [LARGE SCALE GENOMIC DNA]</scope>
    <source>
        <strain evidence="3">ATCC 43811</strain>
    </source>
</reference>
<dbReference type="RefSeq" id="WP_092320082.1">
    <property type="nucleotide sequence ID" value="NZ_FOKY01000027.1"/>
</dbReference>
<dbReference type="SUPFAM" id="SSF53474">
    <property type="entry name" value="alpha/beta-Hydrolases"/>
    <property type="match status" value="1"/>
</dbReference>
<dbReference type="EMBL" id="FOKY01000027">
    <property type="protein sequence ID" value="SFB95226.1"/>
    <property type="molecule type" value="Genomic_DNA"/>
</dbReference>
<dbReference type="STRING" id="34097.SAMN02745150_01422"/>
<dbReference type="Pfam" id="PF12146">
    <property type="entry name" value="Hydrolase_4"/>
    <property type="match status" value="1"/>
</dbReference>
<protein>
    <submittedName>
        <fullName evidence="2">Esterase/lipase</fullName>
    </submittedName>
</protein>
<gene>
    <name evidence="2" type="ORF">SAMN02745150_01422</name>
</gene>
<dbReference type="InterPro" id="IPR029058">
    <property type="entry name" value="AB_hydrolase_fold"/>
</dbReference>
<keyword evidence="3" id="KW-1185">Reference proteome</keyword>
<sequence>MNIIITIIILVILGLILGTDLFHLKVRKNIDELHYAATKDMWYKKEGNKKLIICLHGMYSTPQTFVEFAEQFNGEGWDVYLPALPASARTLEELEQIGPWTWKESLAIARKKILEASKGYETVILGGHSQGGSLTLALVPDLPFIKGVFIIASPVSLYGNHISYWKNIGIFFSGLLHFVVPKGIKEKTDTSDERLAVENICDAEGIFYPLTLHTFKLGLKKMLPRLREIHQPLFLAYEKGDTMVNFSNMEKIAQSVSSVTVVEKVFDTSKSEEPYGYRHQLLNYKPTKLELFKALNEFIGSIG</sequence>
<dbReference type="AlphaFoldDB" id="A0A1I1F8F0"/>
<proteinExistence type="predicted"/>
<name>A0A1I1F8F0_BREAD</name>
<evidence type="ECO:0000259" key="1">
    <source>
        <dbReference type="Pfam" id="PF12146"/>
    </source>
</evidence>
<feature type="domain" description="Serine aminopeptidase S33" evidence="1">
    <location>
        <begin position="48"/>
        <end position="266"/>
    </location>
</feature>
<evidence type="ECO:0000313" key="2">
    <source>
        <dbReference type="EMBL" id="SFB95226.1"/>
    </source>
</evidence>
<dbReference type="Gene3D" id="3.40.50.1820">
    <property type="entry name" value="alpha/beta hydrolase"/>
    <property type="match status" value="1"/>
</dbReference>
<dbReference type="InterPro" id="IPR022742">
    <property type="entry name" value="Hydrolase_4"/>
</dbReference>